<evidence type="ECO:0008006" key="4">
    <source>
        <dbReference type="Google" id="ProtNLM"/>
    </source>
</evidence>
<dbReference type="EMBL" id="LSSM01000689">
    <property type="protein sequence ID" value="OMJ28172.1"/>
    <property type="molecule type" value="Genomic_DNA"/>
</dbReference>
<feature type="region of interest" description="Disordered" evidence="1">
    <location>
        <begin position="22"/>
        <end position="51"/>
    </location>
</feature>
<feature type="region of interest" description="Disordered" evidence="1">
    <location>
        <begin position="384"/>
        <end position="408"/>
    </location>
</feature>
<feature type="compositionally biased region" description="Basic and acidic residues" evidence="1">
    <location>
        <begin position="120"/>
        <end position="135"/>
    </location>
</feature>
<feature type="compositionally biased region" description="Polar residues" evidence="1">
    <location>
        <begin position="22"/>
        <end position="43"/>
    </location>
</feature>
<comment type="caution">
    <text evidence="2">The sequence shown here is derived from an EMBL/GenBank/DDBJ whole genome shotgun (WGS) entry which is preliminary data.</text>
</comment>
<dbReference type="AlphaFoldDB" id="A0A1R1YMN8"/>
<sequence>MDQEKLGVLISSKKSEKRLNISSTFAGANSKVQKTSPNDTKLSQAGARPRKMVPVEGASRFSEVADEQIFSFWATGIDFTLAAQQAEDQTRGPPDPVGGSYLTIIKKRYRGSTSFQDQEPQTRSDEIRESQDGDFKMSGEFSLEGTENVYSTSSGTINVEEALRTEENLPLQDEIMDIECDPDRTGDPESTILDQQTEIIEWAFLPTRETRTGDLHKCQRHSMGDRCGFPIILGIVKSLGGVDAYQRQRIINNIFCSPVPEFCRSLGISLLRQYQDISFCQEVLWNDCSRVTEHHREHIETQHRIKYPNSSHIRFINSEPCERTEKTDYSIRTVFIGPDIRVNNDPEDESILQLVPRQDINLTELIRLKLVNLVKYLLLPALESNRPSSPEGETGAAEDHSDHTAVENRNMVPGPFAIVNRSTTPATSNICRFGSKKRKFSTFQQQDLVANDVEYQRSSLNNQSLMDTAINIILSDQRSDKRRYRYYTTQKRFLEWYISKNNGSQMQVSHIVNYFAEIFSTRKLNVNTIKAYKSVFMSLVSEPDTVENSPCLKEFLSAINDKEIKPFFKPSINSSPVVNKLRDLRRTKDYEIPMLTS</sequence>
<feature type="compositionally biased region" description="Basic and acidic residues" evidence="1">
    <location>
        <begin position="397"/>
        <end position="406"/>
    </location>
</feature>
<name>A0A1R1YMN8_9FUNG</name>
<reference evidence="3" key="1">
    <citation type="submission" date="2017-01" db="EMBL/GenBank/DDBJ databases">
        <authorList>
            <person name="Wang Y."/>
            <person name="White M."/>
            <person name="Kvist S."/>
            <person name="Moncalvo J.-M."/>
        </authorList>
    </citation>
    <scope>NUCLEOTIDE SEQUENCE [LARGE SCALE GENOMIC DNA]</scope>
    <source>
        <strain evidence="3">ID-206-W2</strain>
    </source>
</reference>
<evidence type="ECO:0000256" key="1">
    <source>
        <dbReference type="SAM" id="MobiDB-lite"/>
    </source>
</evidence>
<proteinExistence type="predicted"/>
<gene>
    <name evidence="2" type="ORF">AYI69_g2354</name>
</gene>
<protein>
    <recommendedName>
        <fullName evidence="4">Core-binding (CB) domain-containing protein</fullName>
    </recommendedName>
</protein>
<accession>A0A1R1YMN8</accession>
<dbReference type="Proteomes" id="UP000187429">
    <property type="component" value="Unassembled WGS sequence"/>
</dbReference>
<keyword evidence="3" id="KW-1185">Reference proteome</keyword>
<organism evidence="2 3">
    <name type="scientific">Smittium culicis</name>
    <dbReference type="NCBI Taxonomy" id="133412"/>
    <lineage>
        <taxon>Eukaryota</taxon>
        <taxon>Fungi</taxon>
        <taxon>Fungi incertae sedis</taxon>
        <taxon>Zoopagomycota</taxon>
        <taxon>Kickxellomycotina</taxon>
        <taxon>Harpellomycetes</taxon>
        <taxon>Harpellales</taxon>
        <taxon>Legeriomycetaceae</taxon>
        <taxon>Smittium</taxon>
    </lineage>
</organism>
<evidence type="ECO:0000313" key="3">
    <source>
        <dbReference type="Proteomes" id="UP000187429"/>
    </source>
</evidence>
<feature type="region of interest" description="Disordered" evidence="1">
    <location>
        <begin position="112"/>
        <end position="135"/>
    </location>
</feature>
<evidence type="ECO:0000313" key="2">
    <source>
        <dbReference type="EMBL" id="OMJ28172.1"/>
    </source>
</evidence>
<dbReference type="OrthoDB" id="2387460at2759"/>